<dbReference type="EMBL" id="BAABCE010000046">
    <property type="protein sequence ID" value="GAA3597160.1"/>
    <property type="molecule type" value="Genomic_DNA"/>
</dbReference>
<dbReference type="SUPFAM" id="SSF55729">
    <property type="entry name" value="Acyl-CoA N-acyltransferases (Nat)"/>
    <property type="match status" value="1"/>
</dbReference>
<reference evidence="2" key="1">
    <citation type="journal article" date="2019" name="Int. J. Syst. Evol. Microbiol.">
        <title>The Global Catalogue of Microorganisms (GCM) 10K type strain sequencing project: providing services to taxonomists for standard genome sequencing and annotation.</title>
        <authorList>
            <consortium name="The Broad Institute Genomics Platform"/>
            <consortium name="The Broad Institute Genome Sequencing Center for Infectious Disease"/>
            <person name="Wu L."/>
            <person name="Ma J."/>
        </authorList>
    </citation>
    <scope>NUCLEOTIDE SEQUENCE [LARGE SCALE GENOMIC DNA]</scope>
    <source>
        <strain evidence="2">JCM 17656</strain>
    </source>
</reference>
<name>A0ABP6Z3L3_9ACTN</name>
<gene>
    <name evidence="1" type="ORF">GCM10022295_92260</name>
</gene>
<protein>
    <submittedName>
        <fullName evidence="1">Uncharacterized protein</fullName>
    </submittedName>
</protein>
<keyword evidence="2" id="KW-1185">Reference proteome</keyword>
<comment type="caution">
    <text evidence="1">The sequence shown here is derived from an EMBL/GenBank/DDBJ whole genome shotgun (WGS) entry which is preliminary data.</text>
</comment>
<dbReference type="Proteomes" id="UP001500707">
    <property type="component" value="Unassembled WGS sequence"/>
</dbReference>
<accession>A0ABP6Z3L3</accession>
<proteinExistence type="predicted"/>
<organism evidence="1 2">
    <name type="scientific">Streptomyces osmaniensis</name>
    <dbReference type="NCBI Taxonomy" id="593134"/>
    <lineage>
        <taxon>Bacteria</taxon>
        <taxon>Bacillati</taxon>
        <taxon>Actinomycetota</taxon>
        <taxon>Actinomycetes</taxon>
        <taxon>Kitasatosporales</taxon>
        <taxon>Streptomycetaceae</taxon>
        <taxon>Streptomyces</taxon>
    </lineage>
</organism>
<dbReference type="Gene3D" id="3.40.630.30">
    <property type="match status" value="1"/>
</dbReference>
<evidence type="ECO:0000313" key="2">
    <source>
        <dbReference type="Proteomes" id="UP001500707"/>
    </source>
</evidence>
<sequence>MPEVSGQRPGPFVAALAGAMNGMITLDRRGAGRPGRIRPGGEVVGAAGPHAGKADLGYPFLPRGWGCGYAAEACEAALDWFTRRVSR</sequence>
<dbReference type="InterPro" id="IPR016181">
    <property type="entry name" value="Acyl_CoA_acyltransferase"/>
</dbReference>
<evidence type="ECO:0000313" key="1">
    <source>
        <dbReference type="EMBL" id="GAA3597160.1"/>
    </source>
</evidence>